<protein>
    <submittedName>
        <fullName evidence="2">Nitrilase/cyanide hydratase and apolipoprotein N-acyltransferase</fullName>
    </submittedName>
</protein>
<proteinExistence type="predicted"/>
<dbReference type="AlphaFoldDB" id="T1CHA7"/>
<dbReference type="EMBL" id="AUZZ01000830">
    <property type="protein sequence ID" value="EQD66585.1"/>
    <property type="molecule type" value="Genomic_DNA"/>
</dbReference>
<dbReference type="PANTHER" id="PTHR23088:SF27">
    <property type="entry name" value="DEAMINATED GLUTATHIONE AMIDASE"/>
    <property type="match status" value="1"/>
</dbReference>
<comment type="caution">
    <text evidence="2">The sequence shown here is derived from an EMBL/GenBank/DDBJ whole genome shotgun (WGS) entry which is preliminary data.</text>
</comment>
<organism evidence="2">
    <name type="scientific">mine drainage metagenome</name>
    <dbReference type="NCBI Taxonomy" id="410659"/>
    <lineage>
        <taxon>unclassified sequences</taxon>
        <taxon>metagenomes</taxon>
        <taxon>ecological metagenomes</taxon>
    </lineage>
</organism>
<evidence type="ECO:0000259" key="1">
    <source>
        <dbReference type="PROSITE" id="PS50263"/>
    </source>
</evidence>
<keyword evidence="2" id="KW-0808">Transferase</keyword>
<keyword evidence="2" id="KW-0012">Acyltransferase</keyword>
<dbReference type="PANTHER" id="PTHR23088">
    <property type="entry name" value="NITRILASE-RELATED"/>
    <property type="match status" value="1"/>
</dbReference>
<reference evidence="2" key="1">
    <citation type="submission" date="2013-08" db="EMBL/GenBank/DDBJ databases">
        <authorList>
            <person name="Mendez C."/>
            <person name="Richter M."/>
            <person name="Ferrer M."/>
            <person name="Sanchez J."/>
        </authorList>
    </citation>
    <scope>NUCLEOTIDE SEQUENCE</scope>
</reference>
<dbReference type="SUPFAM" id="SSF56317">
    <property type="entry name" value="Carbon-nitrogen hydrolase"/>
    <property type="match status" value="1"/>
</dbReference>
<accession>T1CHA7</accession>
<dbReference type="InterPro" id="IPR036526">
    <property type="entry name" value="C-N_Hydrolase_sf"/>
</dbReference>
<sequence>MTVRMAVIQMTSGEAVAANLTQAEALLLEASREGAALALLPENFALMARTDEDRAEQAEVFGTGPIQDFLARTAGGYRLALIAGTIPIRAGGGRVRAASLVYGADGRRIGRYDKMHLFDVDLGPDECYRESHGIEPGEDPQVVDVAGLRVGLSVCYD</sequence>
<feature type="domain" description="CN hydrolase" evidence="1">
    <location>
        <begin position="3"/>
        <end position="157"/>
    </location>
</feature>
<name>T1CHA7_9ZZZZ</name>
<gene>
    <name evidence="2" type="ORF">B2A_01109</name>
</gene>
<keyword evidence="2" id="KW-0449">Lipoprotein</keyword>
<dbReference type="GO" id="GO:0016746">
    <property type="term" value="F:acyltransferase activity"/>
    <property type="evidence" value="ECO:0007669"/>
    <property type="project" value="UniProtKB-KW"/>
</dbReference>
<feature type="non-terminal residue" evidence="2">
    <location>
        <position position="157"/>
    </location>
</feature>
<reference evidence="2" key="2">
    <citation type="journal article" date="2014" name="ISME J.">
        <title>Microbial stratification in low pH oxic and suboxic macroscopic growths along an acid mine drainage.</title>
        <authorList>
            <person name="Mendez-Garcia C."/>
            <person name="Mesa V."/>
            <person name="Sprenger R.R."/>
            <person name="Richter M."/>
            <person name="Diez M.S."/>
            <person name="Solano J."/>
            <person name="Bargiela R."/>
            <person name="Golyshina O.V."/>
            <person name="Manteca A."/>
            <person name="Ramos J.L."/>
            <person name="Gallego J.R."/>
            <person name="Llorente I."/>
            <person name="Martins Dos Santos V.A."/>
            <person name="Jensen O.N."/>
            <person name="Pelaez A.I."/>
            <person name="Sanchez J."/>
            <person name="Ferrer M."/>
        </authorList>
    </citation>
    <scope>NUCLEOTIDE SEQUENCE</scope>
</reference>
<dbReference type="PROSITE" id="PS50263">
    <property type="entry name" value="CN_HYDROLASE"/>
    <property type="match status" value="1"/>
</dbReference>
<dbReference type="InterPro" id="IPR003010">
    <property type="entry name" value="C-N_Hydrolase"/>
</dbReference>
<evidence type="ECO:0000313" key="2">
    <source>
        <dbReference type="EMBL" id="EQD66585.1"/>
    </source>
</evidence>
<dbReference type="Pfam" id="PF00795">
    <property type="entry name" value="CN_hydrolase"/>
    <property type="match status" value="1"/>
</dbReference>
<dbReference type="Gene3D" id="3.60.110.10">
    <property type="entry name" value="Carbon-nitrogen hydrolase"/>
    <property type="match status" value="1"/>
</dbReference>